<proteinExistence type="predicted"/>
<accession>A0A7G9W6E1</accession>
<dbReference type="Proteomes" id="UP000516160">
    <property type="component" value="Chromosome"/>
</dbReference>
<name>A0A7G9W6E1_ALKCA</name>
<keyword evidence="2" id="KW-0413">Isomerase</keyword>
<dbReference type="AlphaFoldDB" id="A0A7G9W6E1"/>
<feature type="domain" description="Xylose isomerase-like TIM barrel" evidence="1">
    <location>
        <begin position="42"/>
        <end position="246"/>
    </location>
</feature>
<dbReference type="InterPro" id="IPR013022">
    <property type="entry name" value="Xyl_isomerase-like_TIM-brl"/>
</dbReference>
<dbReference type="Gene3D" id="3.20.20.150">
    <property type="entry name" value="Divalent-metal-dependent TIM barrel enzymes"/>
    <property type="match status" value="1"/>
</dbReference>
<dbReference type="RefSeq" id="WP_213167910.1">
    <property type="nucleotide sequence ID" value="NZ_CP058559.1"/>
</dbReference>
<organism evidence="2 3">
    <name type="scientific">Alkalicella caledoniensis</name>
    <dbReference type="NCBI Taxonomy" id="2731377"/>
    <lineage>
        <taxon>Bacteria</taxon>
        <taxon>Bacillati</taxon>
        <taxon>Bacillota</taxon>
        <taxon>Clostridia</taxon>
        <taxon>Eubacteriales</taxon>
        <taxon>Proteinivoracaceae</taxon>
        <taxon>Alkalicella</taxon>
    </lineage>
</organism>
<dbReference type="PANTHER" id="PTHR12110">
    <property type="entry name" value="HYDROXYPYRUVATE ISOMERASE"/>
    <property type="match status" value="1"/>
</dbReference>
<protein>
    <submittedName>
        <fullName evidence="2">Sugar phosphate isomerase/epimerase</fullName>
    </submittedName>
</protein>
<evidence type="ECO:0000313" key="2">
    <source>
        <dbReference type="EMBL" id="QNO14253.1"/>
    </source>
</evidence>
<dbReference type="InterPro" id="IPR050312">
    <property type="entry name" value="IolE/XylAMocC-like"/>
</dbReference>
<evidence type="ECO:0000259" key="1">
    <source>
        <dbReference type="Pfam" id="PF01261"/>
    </source>
</evidence>
<dbReference type="InterPro" id="IPR036237">
    <property type="entry name" value="Xyl_isomerase-like_sf"/>
</dbReference>
<dbReference type="GO" id="GO:0016853">
    <property type="term" value="F:isomerase activity"/>
    <property type="evidence" value="ECO:0007669"/>
    <property type="project" value="UniProtKB-KW"/>
</dbReference>
<dbReference type="SUPFAM" id="SSF51658">
    <property type="entry name" value="Xylose isomerase-like"/>
    <property type="match status" value="1"/>
</dbReference>
<dbReference type="Pfam" id="PF01261">
    <property type="entry name" value="AP_endonuc_2"/>
    <property type="match status" value="1"/>
</dbReference>
<dbReference type="KEGG" id="acae:HYG86_05440"/>
<gene>
    <name evidence="2" type="ORF">HYG86_05440</name>
</gene>
<dbReference type="EMBL" id="CP058559">
    <property type="protein sequence ID" value="QNO14253.1"/>
    <property type="molecule type" value="Genomic_DNA"/>
</dbReference>
<evidence type="ECO:0000313" key="3">
    <source>
        <dbReference type="Proteomes" id="UP000516160"/>
    </source>
</evidence>
<keyword evidence="3" id="KW-1185">Reference proteome</keyword>
<reference evidence="2 3" key="1">
    <citation type="submission" date="2020-07" db="EMBL/GenBank/DDBJ databases">
        <title>Alkalicella. sp. LB2 genome.</title>
        <authorList>
            <person name="Postec A."/>
            <person name="Quemeneur M."/>
        </authorList>
    </citation>
    <scope>NUCLEOTIDE SEQUENCE [LARGE SCALE GENOMIC DNA]</scope>
    <source>
        <strain evidence="2 3">LB2</strain>
    </source>
</reference>
<sequence length="257" mass="29908">MKIGTCIYLEKFLESPDYYKENYRYLEIQDFVMPTNLDNHMEDILSMYKNNLSDYKGTITVHAPYIDLKLTSFDPLVQSVFIKRCHHALNIAMKLNAQYMVVHSDYERKPNYEDYKDFFLLQSTSFWKSLIKDFQNMGITAVIENVHNPSGSLIRQIIEEVNNPYLGACLDIGHAHAFGKVQLSNWIDCYGPLLKYIHINDNNGELDQHLPLGEGSIDFFSFFQKLKEVGSESVIMCEVFGNKVTEEKNLMYLSKFF</sequence>